<dbReference type="SMART" id="SM00696">
    <property type="entry name" value="DM9"/>
    <property type="match status" value="1"/>
</dbReference>
<dbReference type="PANTHER" id="PTHR48104:SF30">
    <property type="entry name" value="METACASPASE-1"/>
    <property type="match status" value="1"/>
</dbReference>
<dbReference type="SUPFAM" id="SSF52129">
    <property type="entry name" value="Caspase-like"/>
    <property type="match status" value="1"/>
</dbReference>
<dbReference type="GO" id="GO:0005737">
    <property type="term" value="C:cytoplasm"/>
    <property type="evidence" value="ECO:0007669"/>
    <property type="project" value="TreeGrafter"/>
</dbReference>
<dbReference type="Pfam" id="PF11901">
    <property type="entry name" value="DM9"/>
    <property type="match status" value="1"/>
</dbReference>
<dbReference type="Proteomes" id="UP000247409">
    <property type="component" value="Unassembled WGS sequence"/>
</dbReference>
<proteinExistence type="inferred from homology"/>
<evidence type="ECO:0000256" key="1">
    <source>
        <dbReference type="ARBA" id="ARBA00009005"/>
    </source>
</evidence>
<protein>
    <submittedName>
        <fullName evidence="3">Metacaspase-1</fullName>
    </submittedName>
</protein>
<dbReference type="GO" id="GO:0004197">
    <property type="term" value="F:cysteine-type endopeptidase activity"/>
    <property type="evidence" value="ECO:0007669"/>
    <property type="project" value="InterPro"/>
</dbReference>
<accession>A0A2V3IMC9</accession>
<gene>
    <name evidence="3" type="ORF">BWQ96_07007</name>
</gene>
<feature type="domain" description="Peptidase C14 caspase" evidence="2">
    <location>
        <begin position="161"/>
        <end position="453"/>
    </location>
</feature>
<evidence type="ECO:0000313" key="3">
    <source>
        <dbReference type="EMBL" id="PXF43234.1"/>
    </source>
</evidence>
<keyword evidence="4" id="KW-1185">Reference proteome</keyword>
<comment type="caution">
    <text evidence="3">The sequence shown here is derived from an EMBL/GenBank/DDBJ whole genome shotgun (WGS) entry which is preliminary data.</text>
</comment>
<sequence>MNTLRWTRIEKGQALAQNMVIGGHSSDPNDLHYMSRVPINGAMLPGKFYPPKSRFFYAEDGEEKTCNTGEVLVCDDPDVLEWVASSNGDVPTGAVIGGYTIKGEVLYAGRAWKNTELIPGRISSKDERCYVTTGRKEFHERKYEVLAVKQVKPHVERGPEKTALVVGINYVTDEQNRLYGCANDARLMTDLLEGKGFSVTGLSDDIPGWASPTSAQIMDHVENLCRDRQPGDEVIFTYSGHGTQVWDKNSEERDKKDEAIVSSGIEVITDDMLKTVFSKLPHGVKAVAVIDACHSGTLFDGKNVVVSGNKVDDATVYGSIKSSTGSANIGEKYLASRFLDPKDIAGILSEKYGKTVQPNLQSIREAHGERDHGKAWSFGGTMTENVCALVSGCQANEFSYETMINGTRNGFLTWAFNEEVRANPDVTFVDLILKIRKTLSDEGTEQNPCLECAEAMSHWKVFS</sequence>
<dbReference type="InterPro" id="IPR006616">
    <property type="entry name" value="DM9_repeat"/>
</dbReference>
<dbReference type="InterPro" id="IPR029030">
    <property type="entry name" value="Caspase-like_dom_sf"/>
</dbReference>
<evidence type="ECO:0000259" key="2">
    <source>
        <dbReference type="Pfam" id="PF00656"/>
    </source>
</evidence>
<dbReference type="OrthoDB" id="944684at2759"/>
<dbReference type="EMBL" id="NBIV01000132">
    <property type="protein sequence ID" value="PXF43234.1"/>
    <property type="molecule type" value="Genomic_DNA"/>
</dbReference>
<dbReference type="Pfam" id="PF00656">
    <property type="entry name" value="Peptidase_C14"/>
    <property type="match status" value="1"/>
</dbReference>
<name>A0A2V3IMC9_9FLOR</name>
<dbReference type="PANTHER" id="PTHR48104">
    <property type="entry name" value="METACASPASE-4"/>
    <property type="match status" value="1"/>
</dbReference>
<evidence type="ECO:0000313" key="4">
    <source>
        <dbReference type="Proteomes" id="UP000247409"/>
    </source>
</evidence>
<dbReference type="GO" id="GO:0006508">
    <property type="term" value="P:proteolysis"/>
    <property type="evidence" value="ECO:0007669"/>
    <property type="project" value="InterPro"/>
</dbReference>
<dbReference type="AlphaFoldDB" id="A0A2V3IMC9"/>
<organism evidence="3 4">
    <name type="scientific">Gracilariopsis chorda</name>
    <dbReference type="NCBI Taxonomy" id="448386"/>
    <lineage>
        <taxon>Eukaryota</taxon>
        <taxon>Rhodophyta</taxon>
        <taxon>Florideophyceae</taxon>
        <taxon>Rhodymeniophycidae</taxon>
        <taxon>Gracilariales</taxon>
        <taxon>Gracilariaceae</taxon>
        <taxon>Gracilariopsis</taxon>
    </lineage>
</organism>
<reference evidence="3 4" key="1">
    <citation type="journal article" date="2018" name="Mol. Biol. Evol.">
        <title>Analysis of the draft genome of the red seaweed Gracilariopsis chorda provides insights into genome size evolution in Rhodophyta.</title>
        <authorList>
            <person name="Lee J."/>
            <person name="Yang E.C."/>
            <person name="Graf L."/>
            <person name="Yang J.H."/>
            <person name="Qiu H."/>
            <person name="Zel Zion U."/>
            <person name="Chan C.X."/>
            <person name="Stephens T.G."/>
            <person name="Weber A.P.M."/>
            <person name="Boo G.H."/>
            <person name="Boo S.M."/>
            <person name="Kim K.M."/>
            <person name="Shin Y."/>
            <person name="Jung M."/>
            <person name="Lee S.J."/>
            <person name="Yim H.S."/>
            <person name="Lee J.H."/>
            <person name="Bhattacharya D."/>
            <person name="Yoon H.S."/>
        </authorList>
    </citation>
    <scope>NUCLEOTIDE SEQUENCE [LARGE SCALE GENOMIC DNA]</scope>
    <source>
        <strain evidence="3 4">SKKU-2015</strain>
        <tissue evidence="3">Whole body</tissue>
    </source>
</reference>
<dbReference type="InterPro" id="IPR011600">
    <property type="entry name" value="Pept_C14_caspase"/>
</dbReference>
<comment type="similarity">
    <text evidence="1">Belongs to the peptidase C14B family.</text>
</comment>
<dbReference type="InterPro" id="IPR050452">
    <property type="entry name" value="Metacaspase"/>
</dbReference>
<dbReference type="Gene3D" id="3.40.50.1460">
    <property type="match status" value="1"/>
</dbReference>